<name>A0AAJ2RZC5_9ENTR</name>
<dbReference type="InterPro" id="IPR009057">
    <property type="entry name" value="Homeodomain-like_sf"/>
</dbReference>
<dbReference type="SUPFAM" id="SSF48498">
    <property type="entry name" value="Tetracyclin repressor-like, C-terminal domain"/>
    <property type="match status" value="1"/>
</dbReference>
<dbReference type="PROSITE" id="PS50977">
    <property type="entry name" value="HTH_TETR_2"/>
    <property type="match status" value="1"/>
</dbReference>
<evidence type="ECO:0000256" key="1">
    <source>
        <dbReference type="ARBA" id="ARBA00023125"/>
    </source>
</evidence>
<keyword evidence="1 2" id="KW-0238">DNA-binding</keyword>
<evidence type="ECO:0000313" key="7">
    <source>
        <dbReference type="Proteomes" id="UP001282336"/>
    </source>
</evidence>
<dbReference type="PANTHER" id="PTHR30328:SF54">
    <property type="entry name" value="HTH-TYPE TRANSCRIPTIONAL REPRESSOR SCO4008"/>
    <property type="match status" value="1"/>
</dbReference>
<reference evidence="4 6" key="1">
    <citation type="submission" date="2023-11" db="EMBL/GenBank/DDBJ databases">
        <title>Scandinavium wanjuensis sp. nov., isolated from lettuce South Korea.</title>
        <authorList>
            <person name="Park J."/>
            <person name="Park S."/>
            <person name="Oh K.K."/>
            <person name="Cho G.S."/>
            <person name="Franz C.M.A.P."/>
        </authorList>
    </citation>
    <scope>NUCLEOTIDE SEQUENCE</scope>
    <source>
        <strain evidence="4">V105_12</strain>
        <strain evidence="5 6">V105_6</strain>
    </source>
</reference>
<feature type="domain" description="HTH tetR-type" evidence="3">
    <location>
        <begin position="14"/>
        <end position="74"/>
    </location>
</feature>
<dbReference type="RefSeq" id="WP_319627481.1">
    <property type="nucleotide sequence ID" value="NZ_JAWXRB010000036.1"/>
</dbReference>
<keyword evidence="6" id="KW-1185">Reference proteome</keyword>
<evidence type="ECO:0000259" key="3">
    <source>
        <dbReference type="PROSITE" id="PS50977"/>
    </source>
</evidence>
<proteinExistence type="predicted"/>
<dbReference type="Pfam" id="PF17938">
    <property type="entry name" value="TetR_C_29"/>
    <property type="match status" value="1"/>
</dbReference>
<dbReference type="EMBL" id="JAWXRC010000020">
    <property type="protein sequence ID" value="MDX6030889.1"/>
    <property type="molecule type" value="Genomic_DNA"/>
</dbReference>
<organism evidence="4 7">
    <name type="scientific">Scandinavium lactucae</name>
    <dbReference type="NCBI Taxonomy" id="3095028"/>
    <lineage>
        <taxon>Bacteria</taxon>
        <taxon>Pseudomonadati</taxon>
        <taxon>Pseudomonadota</taxon>
        <taxon>Gammaproteobacteria</taxon>
        <taxon>Enterobacterales</taxon>
        <taxon>Enterobacteriaceae</taxon>
        <taxon>Scandinavium</taxon>
    </lineage>
</organism>
<dbReference type="InterPro" id="IPR041474">
    <property type="entry name" value="NicS_C"/>
</dbReference>
<protein>
    <submittedName>
        <fullName evidence="4">TetR family transcriptional regulator</fullName>
    </submittedName>
</protein>
<dbReference type="InterPro" id="IPR036271">
    <property type="entry name" value="Tet_transcr_reg_TetR-rel_C_sf"/>
</dbReference>
<dbReference type="GO" id="GO:0003677">
    <property type="term" value="F:DNA binding"/>
    <property type="evidence" value="ECO:0007669"/>
    <property type="project" value="UniProtKB-UniRule"/>
</dbReference>
<sequence>MSVVASDVAHDEAQSLKEKIFAAAIAVFAEHGLAGARMEQIAGEAQTTKRMVVYYFKTKEQLYQAVLEHVYARIRENEQQLGLENLPPVEALVQLVKWSVAYHASHADYMRVICMENMQRGKWLNASGLLKPLNKSALSILENILQRGQHQGIFQQGVEARDVHRLISSFSFYQVSNFYTFNSLYLEGPLPEIDDPQLVAHHSDIAVKAVLRFVIA</sequence>
<comment type="caution">
    <text evidence="4">The sequence shown here is derived from an EMBL/GenBank/DDBJ whole genome shotgun (WGS) entry which is preliminary data.</text>
</comment>
<evidence type="ECO:0000313" key="4">
    <source>
        <dbReference type="EMBL" id="MDX6030889.1"/>
    </source>
</evidence>
<evidence type="ECO:0000256" key="2">
    <source>
        <dbReference type="PROSITE-ProRule" id="PRU00335"/>
    </source>
</evidence>
<dbReference type="EMBL" id="JAWXRD010000034">
    <property type="protein sequence ID" value="MDX6041524.1"/>
    <property type="molecule type" value="Genomic_DNA"/>
</dbReference>
<dbReference type="PRINTS" id="PR00455">
    <property type="entry name" value="HTHTETR"/>
</dbReference>
<evidence type="ECO:0000313" key="5">
    <source>
        <dbReference type="EMBL" id="MDX6041524.1"/>
    </source>
</evidence>
<dbReference type="PANTHER" id="PTHR30328">
    <property type="entry name" value="TRANSCRIPTIONAL REPRESSOR"/>
    <property type="match status" value="1"/>
</dbReference>
<dbReference type="Gene3D" id="1.10.357.10">
    <property type="entry name" value="Tetracycline Repressor, domain 2"/>
    <property type="match status" value="1"/>
</dbReference>
<feature type="DNA-binding region" description="H-T-H motif" evidence="2">
    <location>
        <begin position="37"/>
        <end position="56"/>
    </location>
</feature>
<dbReference type="Proteomes" id="UP001275664">
    <property type="component" value="Unassembled WGS sequence"/>
</dbReference>
<dbReference type="SUPFAM" id="SSF46689">
    <property type="entry name" value="Homeodomain-like"/>
    <property type="match status" value="1"/>
</dbReference>
<dbReference type="Pfam" id="PF00440">
    <property type="entry name" value="TetR_N"/>
    <property type="match status" value="1"/>
</dbReference>
<dbReference type="InterPro" id="IPR001647">
    <property type="entry name" value="HTH_TetR"/>
</dbReference>
<accession>A0AAJ2RZC5</accession>
<dbReference type="Proteomes" id="UP001282336">
    <property type="component" value="Unassembled WGS sequence"/>
</dbReference>
<gene>
    <name evidence="5" type="ORF">SIK69_15160</name>
    <name evidence="4" type="ORF">SIL20_05110</name>
</gene>
<evidence type="ECO:0000313" key="6">
    <source>
        <dbReference type="Proteomes" id="UP001275664"/>
    </source>
</evidence>
<dbReference type="AlphaFoldDB" id="A0AAJ2RZC5"/>
<dbReference type="InterPro" id="IPR050109">
    <property type="entry name" value="HTH-type_TetR-like_transc_reg"/>
</dbReference>